<evidence type="ECO:0000256" key="8">
    <source>
        <dbReference type="RuleBase" id="RU000480"/>
    </source>
</evidence>
<keyword evidence="4 8" id="KW-0032">Aminotransferase</keyword>
<proteinExistence type="inferred from homology"/>
<dbReference type="EC" id="2.6.1.1" evidence="8"/>
<organism evidence="11 12">
    <name type="scientific">Aphanomyces stellatus</name>
    <dbReference type="NCBI Taxonomy" id="120398"/>
    <lineage>
        <taxon>Eukaryota</taxon>
        <taxon>Sar</taxon>
        <taxon>Stramenopiles</taxon>
        <taxon>Oomycota</taxon>
        <taxon>Saprolegniomycetes</taxon>
        <taxon>Saprolegniales</taxon>
        <taxon>Verrucalvaceae</taxon>
        <taxon>Aphanomyces</taxon>
    </lineage>
</organism>
<keyword evidence="6" id="KW-0663">Pyridoxal phosphate</keyword>
<dbReference type="EMBL" id="VJMH01006440">
    <property type="protein sequence ID" value="KAF0689511.1"/>
    <property type="molecule type" value="Genomic_DNA"/>
</dbReference>
<reference evidence="10" key="2">
    <citation type="submission" date="2019-06" db="EMBL/GenBank/DDBJ databases">
        <title>Genomics analysis of Aphanomyces spp. identifies a new class of oomycete effector associated with host adaptation.</title>
        <authorList>
            <person name="Gaulin E."/>
        </authorList>
    </citation>
    <scope>NUCLEOTIDE SEQUENCE</scope>
    <source>
        <strain evidence="10">CBS 578.67</strain>
    </source>
</reference>
<evidence type="ECO:0000256" key="7">
    <source>
        <dbReference type="ARBA" id="ARBA00049185"/>
    </source>
</evidence>
<evidence type="ECO:0000313" key="10">
    <source>
        <dbReference type="EMBL" id="KAF0689511.1"/>
    </source>
</evidence>
<comment type="catalytic activity">
    <reaction evidence="7 8">
        <text>L-aspartate + 2-oxoglutarate = oxaloacetate + L-glutamate</text>
        <dbReference type="Rhea" id="RHEA:21824"/>
        <dbReference type="ChEBI" id="CHEBI:16452"/>
        <dbReference type="ChEBI" id="CHEBI:16810"/>
        <dbReference type="ChEBI" id="CHEBI:29985"/>
        <dbReference type="ChEBI" id="CHEBI:29991"/>
        <dbReference type="EC" id="2.6.1.1"/>
    </reaction>
</comment>
<evidence type="ECO:0000256" key="1">
    <source>
        <dbReference type="ARBA" id="ARBA00001933"/>
    </source>
</evidence>
<dbReference type="CDD" id="cd00609">
    <property type="entry name" value="AAT_like"/>
    <property type="match status" value="1"/>
</dbReference>
<evidence type="ECO:0000313" key="11">
    <source>
        <dbReference type="EMBL" id="VFT95793.1"/>
    </source>
</evidence>
<comment type="miscellaneous">
    <text evidence="8">In eukaryotes there are cytoplasmic, mitochondrial and chloroplastic isozymes.</text>
</comment>
<dbReference type="AlphaFoldDB" id="A0A485LBN9"/>
<dbReference type="PANTHER" id="PTHR11879:SF22">
    <property type="entry name" value="ASPARTATE AMINOTRANSFERASE, MITOCHONDRIAL"/>
    <property type="match status" value="1"/>
</dbReference>
<comment type="subunit">
    <text evidence="3 8">Homodimer.</text>
</comment>
<dbReference type="PROSITE" id="PS00105">
    <property type="entry name" value="AA_TRANSFER_CLASS_1"/>
    <property type="match status" value="1"/>
</dbReference>
<dbReference type="GO" id="GO:0006520">
    <property type="term" value="P:amino acid metabolic process"/>
    <property type="evidence" value="ECO:0007669"/>
    <property type="project" value="InterPro"/>
</dbReference>
<dbReference type="PANTHER" id="PTHR11879">
    <property type="entry name" value="ASPARTATE AMINOTRANSFERASE"/>
    <property type="match status" value="1"/>
</dbReference>
<dbReference type="EMBL" id="CAADRA010006461">
    <property type="protein sequence ID" value="VFT95793.1"/>
    <property type="molecule type" value="Genomic_DNA"/>
</dbReference>
<dbReference type="FunFam" id="3.90.1150.10:FF:000001">
    <property type="entry name" value="Aspartate aminotransferase"/>
    <property type="match status" value="1"/>
</dbReference>
<dbReference type="InterPro" id="IPR004839">
    <property type="entry name" value="Aminotransferase_I/II_large"/>
</dbReference>
<dbReference type="InterPro" id="IPR004838">
    <property type="entry name" value="NHTrfase_class1_PyrdxlP-BS"/>
</dbReference>
<dbReference type="Gene3D" id="3.40.640.10">
    <property type="entry name" value="Type I PLP-dependent aspartate aminotransferase-like (Major domain)"/>
    <property type="match status" value="1"/>
</dbReference>
<feature type="domain" description="Aminotransferase class I/classII large" evidence="9">
    <location>
        <begin position="70"/>
        <end position="432"/>
    </location>
</feature>
<dbReference type="FunFam" id="3.40.640.10:FF:000064">
    <property type="entry name" value="Aspartate aminotransferase"/>
    <property type="match status" value="1"/>
</dbReference>
<sequence length="439" mass="48618">MLSRFTKVMRSSFSTKSWLENVPMGPADPILGLTERFNKDTDPRKVSLGVGAYRDDNGKVRLALKLSLVSATNLTTSQKPYVLPSVWEAEERLLQSKRNKEYSGIGGTKEFVDLSLKFAYGDNSQALKDGRVVGVQTISGTGGCRVAGEFFARFIGKGTPIYLPNPTWGNHIPIMKDAGLEVKRYSYFEPASRGLNFSGLVSELHGAPNKSIFLLHACAHNPTGVDPTADQWKEISAIMKEKEHIVFFDCAYQGFASGDADHDAAAIRQFVQDGHNVVLSQSYAKNFGLYGERVGALSIVCKDAEEAARTESQLKILIRPTYSNPPIHGALLVSTILGDPVLKKQWYEECKGMADRIISMRRLLKESIQKLDGSTTEWNHITDQIGMFCFTGLTEPQVERLINHHHIYLTKDGRISMAGVNTKNVEYIAQAIVEVVQNA</sequence>
<comment type="similarity">
    <text evidence="2">Belongs to the class-I pyridoxal-phosphate-dependent aminotransferase family.</text>
</comment>
<reference evidence="11 12" key="1">
    <citation type="submission" date="2019-03" db="EMBL/GenBank/DDBJ databases">
        <authorList>
            <person name="Gaulin E."/>
            <person name="Dumas B."/>
        </authorList>
    </citation>
    <scope>NUCLEOTIDE SEQUENCE [LARGE SCALE GENOMIC DNA]</scope>
    <source>
        <strain evidence="11">CBS 568.67</strain>
    </source>
</reference>
<dbReference type="Pfam" id="PF00155">
    <property type="entry name" value="Aminotran_1_2"/>
    <property type="match status" value="1"/>
</dbReference>
<comment type="cofactor">
    <cofactor evidence="1">
        <name>pyridoxal 5'-phosphate</name>
        <dbReference type="ChEBI" id="CHEBI:597326"/>
    </cofactor>
</comment>
<dbReference type="InterPro" id="IPR015421">
    <property type="entry name" value="PyrdxlP-dep_Trfase_major"/>
</dbReference>
<dbReference type="PRINTS" id="PR00799">
    <property type="entry name" value="TRANSAMINASE"/>
</dbReference>
<name>A0A485LBN9_9STRA</name>
<dbReference type="InterPro" id="IPR015424">
    <property type="entry name" value="PyrdxlP-dep_Trfase"/>
</dbReference>
<evidence type="ECO:0000256" key="6">
    <source>
        <dbReference type="ARBA" id="ARBA00022898"/>
    </source>
</evidence>
<evidence type="ECO:0000256" key="5">
    <source>
        <dbReference type="ARBA" id="ARBA00022679"/>
    </source>
</evidence>
<evidence type="ECO:0000256" key="3">
    <source>
        <dbReference type="ARBA" id="ARBA00011738"/>
    </source>
</evidence>
<keyword evidence="12" id="KW-1185">Reference proteome</keyword>
<accession>A0A485LBN9</accession>
<dbReference type="Proteomes" id="UP000332933">
    <property type="component" value="Unassembled WGS sequence"/>
</dbReference>
<evidence type="ECO:0000259" key="9">
    <source>
        <dbReference type="Pfam" id="PF00155"/>
    </source>
</evidence>
<dbReference type="InterPro" id="IPR015422">
    <property type="entry name" value="PyrdxlP-dep_Trfase_small"/>
</dbReference>
<gene>
    <name evidence="11" type="primary">Aste57867_19068</name>
    <name evidence="10" type="ORF">As57867_019004</name>
    <name evidence="11" type="ORF">ASTE57867_19068</name>
</gene>
<evidence type="ECO:0000313" key="12">
    <source>
        <dbReference type="Proteomes" id="UP000332933"/>
    </source>
</evidence>
<evidence type="ECO:0000256" key="2">
    <source>
        <dbReference type="ARBA" id="ARBA00007441"/>
    </source>
</evidence>
<dbReference type="SUPFAM" id="SSF53383">
    <property type="entry name" value="PLP-dependent transferases"/>
    <property type="match status" value="1"/>
</dbReference>
<dbReference type="GO" id="GO:0005739">
    <property type="term" value="C:mitochondrion"/>
    <property type="evidence" value="ECO:0007669"/>
    <property type="project" value="TreeGrafter"/>
</dbReference>
<evidence type="ECO:0000256" key="4">
    <source>
        <dbReference type="ARBA" id="ARBA00022576"/>
    </source>
</evidence>
<dbReference type="GO" id="GO:0004069">
    <property type="term" value="F:L-aspartate:2-oxoglutarate aminotransferase activity"/>
    <property type="evidence" value="ECO:0007669"/>
    <property type="project" value="UniProtKB-EC"/>
</dbReference>
<dbReference type="GO" id="GO:0030170">
    <property type="term" value="F:pyridoxal phosphate binding"/>
    <property type="evidence" value="ECO:0007669"/>
    <property type="project" value="InterPro"/>
</dbReference>
<dbReference type="InterPro" id="IPR000796">
    <property type="entry name" value="Asp_trans"/>
</dbReference>
<keyword evidence="5 8" id="KW-0808">Transferase</keyword>
<dbReference type="NCBIfam" id="NF006719">
    <property type="entry name" value="PRK09257.1"/>
    <property type="match status" value="1"/>
</dbReference>
<protein>
    <recommendedName>
        <fullName evidence="8">Aspartate aminotransferase</fullName>
        <ecNumber evidence="8">2.6.1.1</ecNumber>
    </recommendedName>
</protein>
<dbReference type="OrthoDB" id="6752799at2759"/>
<dbReference type="Gene3D" id="3.90.1150.10">
    <property type="entry name" value="Aspartate Aminotransferase, domain 1"/>
    <property type="match status" value="2"/>
</dbReference>